<dbReference type="PANTHER" id="PTHR24346">
    <property type="entry name" value="MAP/MICROTUBULE AFFINITY-REGULATING KINASE"/>
    <property type="match status" value="1"/>
</dbReference>
<feature type="non-terminal residue" evidence="24">
    <location>
        <position position="746"/>
    </location>
</feature>
<dbReference type="Gene3D" id="1.10.510.10">
    <property type="entry name" value="Transferase(Phosphotransferase) domain 1"/>
    <property type="match status" value="1"/>
</dbReference>
<keyword evidence="14" id="KW-0539">Nucleus</keyword>
<evidence type="ECO:0000256" key="17">
    <source>
        <dbReference type="ARBA" id="ARBA00054738"/>
    </source>
</evidence>
<keyword evidence="11 24" id="KW-0418">Kinase</keyword>
<evidence type="ECO:0000313" key="24">
    <source>
        <dbReference type="EMBL" id="NXR64422.1"/>
    </source>
</evidence>
<keyword evidence="25" id="KW-1185">Reference proteome</keyword>
<dbReference type="GO" id="GO:0005737">
    <property type="term" value="C:cytoplasm"/>
    <property type="evidence" value="ECO:0007669"/>
    <property type="project" value="TreeGrafter"/>
</dbReference>
<feature type="domain" description="Protein kinase" evidence="22">
    <location>
        <begin position="16"/>
        <end position="269"/>
    </location>
</feature>
<feature type="compositionally biased region" description="Low complexity" evidence="21">
    <location>
        <begin position="609"/>
        <end position="624"/>
    </location>
</feature>
<dbReference type="InterPro" id="IPR017441">
    <property type="entry name" value="Protein_kinase_ATP_BS"/>
</dbReference>
<feature type="compositionally biased region" description="Basic residues" evidence="21">
    <location>
        <begin position="523"/>
        <end position="533"/>
    </location>
</feature>
<comment type="similarity">
    <text evidence="3">Belongs to the protein kinase superfamily. CAMK Ser/Thr protein kinase family.</text>
</comment>
<dbReference type="GO" id="GO:0046872">
    <property type="term" value="F:metal ion binding"/>
    <property type="evidence" value="ECO:0007669"/>
    <property type="project" value="UniProtKB-KW"/>
</dbReference>
<dbReference type="EC" id="2.7.11.1" evidence="4"/>
<evidence type="ECO:0000256" key="10">
    <source>
        <dbReference type="ARBA" id="ARBA00022741"/>
    </source>
</evidence>
<evidence type="ECO:0000256" key="5">
    <source>
        <dbReference type="ARBA" id="ARBA00022481"/>
    </source>
</evidence>
<feature type="region of interest" description="Disordered" evidence="21">
    <location>
        <begin position="495"/>
        <end position="635"/>
    </location>
</feature>
<evidence type="ECO:0000256" key="2">
    <source>
        <dbReference type="ARBA" id="ARBA00004123"/>
    </source>
</evidence>
<keyword evidence="12 20" id="KW-0067">ATP-binding</keyword>
<dbReference type="SMART" id="SM00220">
    <property type="entry name" value="S_TKc"/>
    <property type="match status" value="1"/>
</dbReference>
<feature type="domain" description="UBA" evidence="23">
    <location>
        <begin position="291"/>
        <end position="334"/>
    </location>
</feature>
<dbReference type="Proteomes" id="UP000587697">
    <property type="component" value="Unassembled WGS sequence"/>
</dbReference>
<dbReference type="InterPro" id="IPR015940">
    <property type="entry name" value="UBA"/>
</dbReference>
<dbReference type="PANTHER" id="PTHR24346:SF90">
    <property type="entry name" value="SNF RELATED KINASE"/>
    <property type="match status" value="1"/>
</dbReference>
<comment type="caution">
    <text evidence="24">The sequence shown here is derived from an EMBL/GenBank/DDBJ whole genome shotgun (WGS) entry which is preliminary data.</text>
</comment>
<keyword evidence="10 20" id="KW-0547">Nucleotide-binding</keyword>
<keyword evidence="9" id="KW-0479">Metal-binding</keyword>
<accession>A0A7L2MY72</accession>
<feature type="compositionally biased region" description="Basic and acidic residues" evidence="21">
    <location>
        <begin position="550"/>
        <end position="559"/>
    </location>
</feature>
<evidence type="ECO:0000259" key="22">
    <source>
        <dbReference type="PROSITE" id="PS50011"/>
    </source>
</evidence>
<keyword evidence="5" id="KW-0488">Methylation</keyword>
<comment type="catalytic activity">
    <reaction evidence="16">
        <text>L-seryl-[protein] + ATP = O-phospho-L-seryl-[protein] + ADP + H(+)</text>
        <dbReference type="Rhea" id="RHEA:17989"/>
        <dbReference type="Rhea" id="RHEA-COMP:9863"/>
        <dbReference type="Rhea" id="RHEA-COMP:11604"/>
        <dbReference type="ChEBI" id="CHEBI:15378"/>
        <dbReference type="ChEBI" id="CHEBI:29999"/>
        <dbReference type="ChEBI" id="CHEBI:30616"/>
        <dbReference type="ChEBI" id="CHEBI:83421"/>
        <dbReference type="ChEBI" id="CHEBI:456216"/>
        <dbReference type="EC" id="2.7.11.1"/>
    </reaction>
</comment>
<evidence type="ECO:0000313" key="25">
    <source>
        <dbReference type="Proteomes" id="UP000587697"/>
    </source>
</evidence>
<evidence type="ECO:0000256" key="18">
    <source>
        <dbReference type="ARBA" id="ARBA00074971"/>
    </source>
</evidence>
<comment type="function">
    <text evidence="17">May play a role in hematopoietic cell proliferation or differentiation. Potential mediator of neuronal apoptosis.</text>
</comment>
<feature type="binding site" evidence="20">
    <location>
        <position position="45"/>
    </location>
    <ligand>
        <name>ATP</name>
        <dbReference type="ChEBI" id="CHEBI:30616"/>
    </ligand>
</feature>
<evidence type="ECO:0000256" key="16">
    <source>
        <dbReference type="ARBA" id="ARBA00048679"/>
    </source>
</evidence>
<evidence type="ECO:0000256" key="21">
    <source>
        <dbReference type="SAM" id="MobiDB-lite"/>
    </source>
</evidence>
<comment type="catalytic activity">
    <reaction evidence="15">
        <text>L-threonyl-[protein] + ATP = O-phospho-L-threonyl-[protein] + ADP + H(+)</text>
        <dbReference type="Rhea" id="RHEA:46608"/>
        <dbReference type="Rhea" id="RHEA-COMP:11060"/>
        <dbReference type="Rhea" id="RHEA-COMP:11605"/>
        <dbReference type="ChEBI" id="CHEBI:15378"/>
        <dbReference type="ChEBI" id="CHEBI:30013"/>
        <dbReference type="ChEBI" id="CHEBI:30616"/>
        <dbReference type="ChEBI" id="CHEBI:61977"/>
        <dbReference type="ChEBI" id="CHEBI:456216"/>
        <dbReference type="EC" id="2.7.11.1"/>
    </reaction>
</comment>
<dbReference type="PROSITE" id="PS00108">
    <property type="entry name" value="PROTEIN_KINASE_ST"/>
    <property type="match status" value="1"/>
</dbReference>
<comment type="cofactor">
    <cofactor evidence="1">
        <name>Mg(2+)</name>
        <dbReference type="ChEBI" id="CHEBI:18420"/>
    </cofactor>
</comment>
<keyword evidence="13" id="KW-0460">Magnesium</keyword>
<name>A0A7L2MY72_9PASS</name>
<organism evidence="24 25">
    <name type="scientific">Rhadina sibilatrix</name>
    <dbReference type="NCBI Taxonomy" id="2585818"/>
    <lineage>
        <taxon>Eukaryota</taxon>
        <taxon>Metazoa</taxon>
        <taxon>Chordata</taxon>
        <taxon>Craniata</taxon>
        <taxon>Vertebrata</taxon>
        <taxon>Euteleostomi</taxon>
        <taxon>Archelosauria</taxon>
        <taxon>Archosauria</taxon>
        <taxon>Dinosauria</taxon>
        <taxon>Saurischia</taxon>
        <taxon>Theropoda</taxon>
        <taxon>Coelurosauria</taxon>
        <taxon>Aves</taxon>
        <taxon>Neognathae</taxon>
        <taxon>Neoaves</taxon>
        <taxon>Telluraves</taxon>
        <taxon>Australaves</taxon>
        <taxon>Passeriformes</taxon>
        <taxon>Sylvioidea</taxon>
        <taxon>Phylloscopidae</taxon>
        <taxon>Rhadina</taxon>
    </lineage>
</organism>
<dbReference type="InterPro" id="IPR011009">
    <property type="entry name" value="Kinase-like_dom_sf"/>
</dbReference>
<dbReference type="GO" id="GO:0005524">
    <property type="term" value="F:ATP binding"/>
    <property type="evidence" value="ECO:0007669"/>
    <property type="project" value="UniProtKB-UniRule"/>
</dbReference>
<evidence type="ECO:0000256" key="6">
    <source>
        <dbReference type="ARBA" id="ARBA00022527"/>
    </source>
</evidence>
<evidence type="ECO:0000256" key="9">
    <source>
        <dbReference type="ARBA" id="ARBA00022723"/>
    </source>
</evidence>
<dbReference type="PROSITE" id="PS50030">
    <property type="entry name" value="UBA"/>
    <property type="match status" value="1"/>
</dbReference>
<evidence type="ECO:0000256" key="4">
    <source>
        <dbReference type="ARBA" id="ARBA00012513"/>
    </source>
</evidence>
<evidence type="ECO:0000256" key="8">
    <source>
        <dbReference type="ARBA" id="ARBA00022679"/>
    </source>
</evidence>
<keyword evidence="7" id="KW-0597">Phosphoprotein</keyword>
<evidence type="ECO:0000256" key="12">
    <source>
        <dbReference type="ARBA" id="ARBA00022840"/>
    </source>
</evidence>
<dbReference type="CDD" id="cd14074">
    <property type="entry name" value="STKc_SNRK"/>
    <property type="match status" value="1"/>
</dbReference>
<evidence type="ECO:0000256" key="15">
    <source>
        <dbReference type="ARBA" id="ARBA00047899"/>
    </source>
</evidence>
<evidence type="ECO:0000259" key="23">
    <source>
        <dbReference type="PROSITE" id="PS50030"/>
    </source>
</evidence>
<gene>
    <name evidence="24" type="primary">Snrk_0</name>
    <name evidence="24" type="ORF">RHASIB_R09093</name>
</gene>
<dbReference type="FunFam" id="1.10.510.10:FF:000166">
    <property type="entry name" value="SNF-related serine/threonine-protein kinase"/>
    <property type="match status" value="1"/>
</dbReference>
<dbReference type="GO" id="GO:0004674">
    <property type="term" value="F:protein serine/threonine kinase activity"/>
    <property type="evidence" value="ECO:0007669"/>
    <property type="project" value="UniProtKB-KW"/>
</dbReference>
<proteinExistence type="inferred from homology"/>
<dbReference type="PROSITE" id="PS50011">
    <property type="entry name" value="PROTEIN_KINASE_DOM"/>
    <property type="match status" value="1"/>
</dbReference>
<dbReference type="CDD" id="cd14339">
    <property type="entry name" value="UBA_SNRK"/>
    <property type="match status" value="1"/>
</dbReference>
<evidence type="ECO:0000256" key="20">
    <source>
        <dbReference type="PROSITE-ProRule" id="PRU10141"/>
    </source>
</evidence>
<dbReference type="PROSITE" id="PS00107">
    <property type="entry name" value="PROTEIN_KINASE_ATP"/>
    <property type="match status" value="1"/>
</dbReference>
<keyword evidence="6" id="KW-0723">Serine/threonine-protein kinase</keyword>
<feature type="compositionally biased region" description="Acidic residues" evidence="21">
    <location>
        <begin position="495"/>
        <end position="504"/>
    </location>
</feature>
<evidence type="ECO:0000256" key="3">
    <source>
        <dbReference type="ARBA" id="ARBA00006692"/>
    </source>
</evidence>
<comment type="subcellular location">
    <subcellularLocation>
        <location evidence="2">Nucleus</location>
    </subcellularLocation>
</comment>
<evidence type="ECO:0000256" key="19">
    <source>
        <dbReference type="ARBA" id="ARBA00077142"/>
    </source>
</evidence>
<dbReference type="GO" id="GO:0005634">
    <property type="term" value="C:nucleus"/>
    <property type="evidence" value="ECO:0007669"/>
    <property type="project" value="UniProtKB-SubCell"/>
</dbReference>
<evidence type="ECO:0000256" key="13">
    <source>
        <dbReference type="ARBA" id="ARBA00022842"/>
    </source>
</evidence>
<sequence>MAGFKRGYDGKIAGLYDLDKTLGRGHFAVVKLARHVFTGEKVAVKVIDKTKLDTLATGHLFQEVRCMKLVQHPNIVRLYEVIDTQTKLYLILELGDGGDMFDYIMKHEEGLNEDLAKKYFAQIVHAISYCHKLHVVHRDLKPENVVFFEKQGLVKLTDFGFSNKFQPGKKLTTSCGSLAYSAPEILLGDEYDAPAVDIWSLGVILFMLVCGQPPFQEANDSETLTMIMDCKYTVPPHVSKECKDLITRMLQRDPKRRASLEEIENHAWLQGVDPSPATKYNIPLVSYKNLSEEEHNSIIQRMVLGDIADRDTIVEALETNKYNHITATYFLLAERILREKQEKEIQTRSASPSNIKAQFRQSWPTKIDVPQDLEDDLTATPLSHATVPQSSPARTAENVLNGHRSKALGDSAKKEEMPELAGPALSAVPSVSLKPTTSGRKCLFRVEEDEEEDEEDKKPISLSTQVVLRRKPSVTNRLTSRKSAPVLNQIFEEGESDDEFDMDENLPPKLSRLKMNIASPSTVHKRYHRRKSQGRGSSCSSSETSDDDSESRRRLDKDSGFTYSWHRRDSSEGPPGSQGDGGGQSKPSNGNGGVDKTSPGDNNKGGGNPSSSSGGNTNTTSGSTRRCAGSGNSMQLSSRSAGELVESLKLMSLCLGSQIHGSTKYIIDPQNNLSFSSVKVQEKSTWKMCISSGGNTTNELERLKNRNLKNNVLQLPLCEKISVNIQRNPKEGLLCTSSQTSCCHVI</sequence>
<evidence type="ECO:0000256" key="1">
    <source>
        <dbReference type="ARBA" id="ARBA00001946"/>
    </source>
</evidence>
<dbReference type="InterPro" id="IPR000719">
    <property type="entry name" value="Prot_kinase_dom"/>
</dbReference>
<evidence type="ECO:0000256" key="7">
    <source>
        <dbReference type="ARBA" id="ARBA00022553"/>
    </source>
</evidence>
<feature type="compositionally biased region" description="Low complexity" evidence="21">
    <location>
        <begin position="534"/>
        <end position="543"/>
    </location>
</feature>
<evidence type="ECO:0000256" key="11">
    <source>
        <dbReference type="ARBA" id="ARBA00022777"/>
    </source>
</evidence>
<dbReference type="AlphaFoldDB" id="A0A7L2MY72"/>
<dbReference type="GO" id="GO:0035556">
    <property type="term" value="P:intracellular signal transduction"/>
    <property type="evidence" value="ECO:0007669"/>
    <property type="project" value="TreeGrafter"/>
</dbReference>
<keyword evidence="8" id="KW-0808">Transferase</keyword>
<reference evidence="24 25" key="1">
    <citation type="submission" date="2019-09" db="EMBL/GenBank/DDBJ databases">
        <title>Bird 10,000 Genomes (B10K) Project - Family phase.</title>
        <authorList>
            <person name="Zhang G."/>
        </authorList>
    </citation>
    <scope>NUCLEOTIDE SEQUENCE [LARGE SCALE GENOMIC DNA]</scope>
    <source>
        <strain evidence="24">B10K-DU-002-26</strain>
        <tissue evidence="24">Muscle</tissue>
    </source>
</reference>
<dbReference type="InterPro" id="IPR008271">
    <property type="entry name" value="Ser/Thr_kinase_AS"/>
</dbReference>
<feature type="non-terminal residue" evidence="24">
    <location>
        <position position="1"/>
    </location>
</feature>
<dbReference type="EMBL" id="VWYO01014579">
    <property type="protein sequence ID" value="NXR64422.1"/>
    <property type="molecule type" value="Genomic_DNA"/>
</dbReference>
<evidence type="ECO:0000256" key="14">
    <source>
        <dbReference type="ARBA" id="ARBA00023242"/>
    </source>
</evidence>
<dbReference type="FunFam" id="3.30.200.20:FF:000003">
    <property type="entry name" value="Non-specific serine/threonine protein kinase"/>
    <property type="match status" value="1"/>
</dbReference>
<dbReference type="SUPFAM" id="SSF56112">
    <property type="entry name" value="Protein kinase-like (PK-like)"/>
    <property type="match status" value="1"/>
</dbReference>
<dbReference type="Pfam" id="PF00069">
    <property type="entry name" value="Pkinase"/>
    <property type="match status" value="1"/>
</dbReference>
<protein>
    <recommendedName>
        <fullName evidence="18">SNF-related serine/threonine-protein kinase</fullName>
        <ecNumber evidence="4">2.7.11.1</ecNumber>
    </recommendedName>
    <alternativeName>
        <fullName evidence="19">SNF1-related kinase</fullName>
    </alternativeName>
</protein>